<dbReference type="Proteomes" id="UP000094009">
    <property type="component" value="Unassembled WGS sequence"/>
</dbReference>
<evidence type="ECO:0000256" key="1">
    <source>
        <dbReference type="ARBA" id="ARBA00022490"/>
    </source>
</evidence>
<dbReference type="SUPFAM" id="SSF46785">
    <property type="entry name" value="Winged helix' DNA-binding domain"/>
    <property type="match status" value="2"/>
</dbReference>
<dbReference type="NCBIfam" id="TIGR00281">
    <property type="entry name" value="SMC-Scp complex subunit ScpB"/>
    <property type="match status" value="1"/>
</dbReference>
<proteinExistence type="predicted"/>
<dbReference type="PANTHER" id="PTHR34298:SF2">
    <property type="entry name" value="SEGREGATION AND CONDENSATION PROTEIN B"/>
    <property type="match status" value="1"/>
</dbReference>
<dbReference type="Gene3D" id="1.10.10.10">
    <property type="entry name" value="Winged helix-like DNA-binding domain superfamily/Winged helix DNA-binding domain"/>
    <property type="match status" value="2"/>
</dbReference>
<protein>
    <submittedName>
        <fullName evidence="6">Transcriptional regulator</fullName>
    </submittedName>
</protein>
<keyword evidence="4" id="KW-0131">Cell cycle</keyword>
<evidence type="ECO:0000313" key="6">
    <source>
        <dbReference type="EMBL" id="OAZ09292.1"/>
    </source>
</evidence>
<dbReference type="InterPro" id="IPR005234">
    <property type="entry name" value="ScpB_csome_segregation"/>
</dbReference>
<feature type="compositionally biased region" description="Acidic residues" evidence="5">
    <location>
        <begin position="257"/>
        <end position="269"/>
    </location>
</feature>
<sequence length="278" mass="30770">MSEETQLEIEGVESGPDIDFQHIRIVEAVLFASAEPVSERVIAARLPEGTDVSTIMHALAETYEPRGVNLKQIGDKWAFRTAMDLAGDLHIEVEKAKKLTRATLETLAIIAYHEPVTRSEIEEIRGVALSKGTLDILLESKWIRPRGRKRVPGRPVLWATTDNFLDHFGLESRDDLPGLADLKAAGLLDSRPGMGRYGASSDDEALPDLIDDGEVTDSVVEEALTTRNLDDLDETIYSDNPNLYDDDEKLPGRASESDAEDFEDDEDAPMTDHDPETN</sequence>
<keyword evidence="3" id="KW-0159">Chromosome partition</keyword>
<keyword evidence="1" id="KW-0963">Cytoplasm</keyword>
<evidence type="ECO:0000256" key="2">
    <source>
        <dbReference type="ARBA" id="ARBA00022618"/>
    </source>
</evidence>
<evidence type="ECO:0000256" key="4">
    <source>
        <dbReference type="ARBA" id="ARBA00023306"/>
    </source>
</evidence>
<evidence type="ECO:0000256" key="3">
    <source>
        <dbReference type="ARBA" id="ARBA00022829"/>
    </source>
</evidence>
<accession>A0A853KYB2</accession>
<reference evidence="6 7" key="1">
    <citation type="submission" date="2014-07" db="EMBL/GenBank/DDBJ databases">
        <title>Draft genome sequence of Thalassospira tepidiphila 1-1B.</title>
        <authorList>
            <person name="Lai Q."/>
            <person name="Shao Z."/>
        </authorList>
    </citation>
    <scope>NUCLEOTIDE SEQUENCE [LARGE SCALE GENOMIC DNA]</scope>
    <source>
        <strain evidence="6 7">MCCC 1A03514</strain>
    </source>
</reference>
<comment type="caution">
    <text evidence="6">The sequence shown here is derived from an EMBL/GenBank/DDBJ whole genome shotgun (WGS) entry which is preliminary data.</text>
</comment>
<keyword evidence="2" id="KW-0132">Cell division</keyword>
<gene>
    <name evidence="6" type="ORF">TH4_12575</name>
</gene>
<evidence type="ECO:0000313" key="7">
    <source>
        <dbReference type="Proteomes" id="UP000094009"/>
    </source>
</evidence>
<dbReference type="GO" id="GO:0051304">
    <property type="term" value="P:chromosome separation"/>
    <property type="evidence" value="ECO:0007669"/>
    <property type="project" value="InterPro"/>
</dbReference>
<organism evidence="6 7">
    <name type="scientific">Thalassospira tepidiphila MCCC 1A03514</name>
    <dbReference type="NCBI Taxonomy" id="1177930"/>
    <lineage>
        <taxon>Bacteria</taxon>
        <taxon>Pseudomonadati</taxon>
        <taxon>Pseudomonadota</taxon>
        <taxon>Alphaproteobacteria</taxon>
        <taxon>Rhodospirillales</taxon>
        <taxon>Thalassospiraceae</taxon>
        <taxon>Thalassospira</taxon>
    </lineage>
</organism>
<feature type="region of interest" description="Disordered" evidence="5">
    <location>
        <begin position="234"/>
        <end position="278"/>
    </location>
</feature>
<dbReference type="RefSeq" id="WP_064781329.1">
    <property type="nucleotide sequence ID" value="NZ_JPVZ01000005.1"/>
</dbReference>
<dbReference type="EMBL" id="JPVZ01000005">
    <property type="protein sequence ID" value="OAZ09292.1"/>
    <property type="molecule type" value="Genomic_DNA"/>
</dbReference>
<dbReference type="PANTHER" id="PTHR34298">
    <property type="entry name" value="SEGREGATION AND CONDENSATION PROTEIN B"/>
    <property type="match status" value="1"/>
</dbReference>
<dbReference type="AlphaFoldDB" id="A0A853KYB2"/>
<evidence type="ECO:0000256" key="5">
    <source>
        <dbReference type="SAM" id="MobiDB-lite"/>
    </source>
</evidence>
<dbReference type="InterPro" id="IPR036390">
    <property type="entry name" value="WH_DNA-bd_sf"/>
</dbReference>
<dbReference type="InterPro" id="IPR036388">
    <property type="entry name" value="WH-like_DNA-bd_sf"/>
</dbReference>
<dbReference type="GO" id="GO:0051301">
    <property type="term" value="P:cell division"/>
    <property type="evidence" value="ECO:0007669"/>
    <property type="project" value="UniProtKB-KW"/>
</dbReference>
<dbReference type="Pfam" id="PF04079">
    <property type="entry name" value="SMC_ScpB"/>
    <property type="match status" value="1"/>
</dbReference>
<name>A0A853KYB2_9PROT</name>